<dbReference type="CDD" id="cd18186">
    <property type="entry name" value="BTB_POZ_ZBTB_KLHL-like"/>
    <property type="match status" value="1"/>
</dbReference>
<sequence length="139" mass="15977">MLSHDTVEAKTNTVTIKDFDIETVKNTMDFCYGKVEEKSVFEVIGMLKFADKYDIKVVIDRFSDHVDDSIIKNFCAVAQYAWDLGKVDLKTKCIEYYKENHGEITITKEFAELPVDVRDTILKEALALVKDDDDYTDSD</sequence>
<organism evidence="2 3">
    <name type="scientific">Panagrellus redivivus</name>
    <name type="common">Microworm</name>
    <dbReference type="NCBI Taxonomy" id="6233"/>
    <lineage>
        <taxon>Eukaryota</taxon>
        <taxon>Metazoa</taxon>
        <taxon>Ecdysozoa</taxon>
        <taxon>Nematoda</taxon>
        <taxon>Chromadorea</taxon>
        <taxon>Rhabditida</taxon>
        <taxon>Tylenchina</taxon>
        <taxon>Panagrolaimomorpha</taxon>
        <taxon>Panagrolaimoidea</taxon>
        <taxon>Panagrolaimidae</taxon>
        <taxon>Panagrellus</taxon>
    </lineage>
</organism>
<feature type="domain" description="BTB" evidence="1">
    <location>
        <begin position="1"/>
        <end position="68"/>
    </location>
</feature>
<dbReference type="CDD" id="cd14733">
    <property type="entry name" value="BACK"/>
    <property type="match status" value="1"/>
</dbReference>
<proteinExistence type="predicted"/>
<reference evidence="2" key="1">
    <citation type="journal article" date="2013" name="Genetics">
        <title>The draft genome and transcriptome of Panagrellus redivivus are shaped by the harsh demands of a free-living lifestyle.</title>
        <authorList>
            <person name="Srinivasan J."/>
            <person name="Dillman A.R."/>
            <person name="Macchietto M.G."/>
            <person name="Heikkinen L."/>
            <person name="Lakso M."/>
            <person name="Fracchia K.M."/>
            <person name="Antoshechkin I."/>
            <person name="Mortazavi A."/>
            <person name="Wong G."/>
            <person name="Sternberg P.W."/>
        </authorList>
    </citation>
    <scope>NUCLEOTIDE SEQUENCE [LARGE SCALE GENOMIC DNA]</scope>
    <source>
        <strain evidence="2">MT8872</strain>
    </source>
</reference>
<keyword evidence="2" id="KW-1185">Reference proteome</keyword>
<dbReference type="Proteomes" id="UP000492821">
    <property type="component" value="Unassembled WGS sequence"/>
</dbReference>
<dbReference type="WBParaSite" id="Pan_g19110.t1">
    <property type="protein sequence ID" value="Pan_g19110.t1"/>
    <property type="gene ID" value="Pan_g19110"/>
</dbReference>
<dbReference type="InterPro" id="IPR000210">
    <property type="entry name" value="BTB/POZ_dom"/>
</dbReference>
<evidence type="ECO:0000259" key="1">
    <source>
        <dbReference type="Pfam" id="PF00651"/>
    </source>
</evidence>
<evidence type="ECO:0000313" key="2">
    <source>
        <dbReference type="Proteomes" id="UP000492821"/>
    </source>
</evidence>
<name>A0A7E4VDB8_PANRE</name>
<accession>A0A7E4VDB8</accession>
<dbReference type="AlphaFoldDB" id="A0A7E4VDB8"/>
<protein>
    <submittedName>
        <fullName evidence="3">BTB domain-containing protein</fullName>
    </submittedName>
</protein>
<dbReference type="SUPFAM" id="SSF54695">
    <property type="entry name" value="POZ domain"/>
    <property type="match status" value="1"/>
</dbReference>
<dbReference type="Gene3D" id="3.30.710.10">
    <property type="entry name" value="Potassium Channel Kv1.1, Chain A"/>
    <property type="match status" value="1"/>
</dbReference>
<dbReference type="Pfam" id="PF00651">
    <property type="entry name" value="BTB"/>
    <property type="match status" value="1"/>
</dbReference>
<evidence type="ECO:0000313" key="3">
    <source>
        <dbReference type="WBParaSite" id="Pan_g19110.t1"/>
    </source>
</evidence>
<reference evidence="3" key="2">
    <citation type="submission" date="2020-10" db="UniProtKB">
        <authorList>
            <consortium name="WormBaseParasite"/>
        </authorList>
    </citation>
    <scope>IDENTIFICATION</scope>
</reference>
<dbReference type="InterPro" id="IPR011333">
    <property type="entry name" value="SKP1/BTB/POZ_sf"/>
</dbReference>